<sequence>MQPNPNENQMKEQQYKDTLRKLIQEYSQFASDILEQEQNNQKAWIESQFKITQSMNIVFECCVSRQKVKVPVSFTQCINNKKHFDDYFDLEQLIVYLDILKDKEKTQVICPSCKEKIKIPKSANTIDVLKEILRPHIFIYNLRKQVGIYPKDIIYYHKQKLIIPFYKGKYQTYFNSHYHAEDFGIEPILLQQPREENQFISISKKLKDYTGCDFVNVCLISQVRVNIPVRGTKCVHYESYDLIALHKHLFESESKMMNCTMEGCQSVFDLRSPESFQIDFQLLQAGREGLSFSINFTYLPNIQKLSEMLYNRQRDDIIISYKEVKSLEGNLEYLNKIYEIAESIFVNNENNKKQTESFFKLQNTQLPNNEDLLVICPITNYGIELPARCRNCKGFKVTDLRYLACILNQVKNEKDVEGVKKVQKECPLCNSPFSDKVKPPLKFIDQIYIDVKMMKFFLQNPFYSRTVKGYKQFLNYQQNIDGQGQVKGQQINIQESKPWEYTKSIFMYKFSLLCILTEKRIKIPVRCTKCTNHYDCFDKESLEEYQMKKGNLEEICCPRCGQKIESISNLFVDSDLYQILQNQAGDIQSSNYAYIHAIAKKLTPI</sequence>
<protein>
    <submittedName>
        <fullName evidence="1">Uncharacterized protein</fullName>
    </submittedName>
</protein>
<dbReference type="AlphaFoldDB" id="A0A8S1TN78"/>
<accession>A0A8S1TN78</accession>
<keyword evidence="2" id="KW-1185">Reference proteome</keyword>
<dbReference type="PANTHER" id="PTHR10782:SF4">
    <property type="entry name" value="TONALLI, ISOFORM E"/>
    <property type="match status" value="1"/>
</dbReference>
<evidence type="ECO:0000313" key="2">
    <source>
        <dbReference type="Proteomes" id="UP000683925"/>
    </source>
</evidence>
<proteinExistence type="predicted"/>
<evidence type="ECO:0000313" key="1">
    <source>
        <dbReference type="EMBL" id="CAD8155471.1"/>
    </source>
</evidence>
<dbReference type="OMA" id="CVHYESY"/>
<dbReference type="GO" id="GO:0000785">
    <property type="term" value="C:chromatin"/>
    <property type="evidence" value="ECO:0007669"/>
    <property type="project" value="TreeGrafter"/>
</dbReference>
<comment type="caution">
    <text evidence="1">The sequence shown here is derived from an EMBL/GenBank/DDBJ whole genome shotgun (WGS) entry which is preliminary data.</text>
</comment>
<dbReference type="GO" id="GO:0061665">
    <property type="term" value="F:SUMO ligase activity"/>
    <property type="evidence" value="ECO:0007669"/>
    <property type="project" value="TreeGrafter"/>
</dbReference>
<dbReference type="Proteomes" id="UP000683925">
    <property type="component" value="Unassembled WGS sequence"/>
</dbReference>
<dbReference type="OrthoDB" id="298069at2759"/>
<dbReference type="GO" id="GO:0016925">
    <property type="term" value="P:protein sumoylation"/>
    <property type="evidence" value="ECO:0007669"/>
    <property type="project" value="TreeGrafter"/>
</dbReference>
<dbReference type="PANTHER" id="PTHR10782">
    <property type="entry name" value="ZINC FINGER MIZ DOMAIN-CONTAINING PROTEIN"/>
    <property type="match status" value="1"/>
</dbReference>
<name>A0A8S1TN78_PAROT</name>
<gene>
    <name evidence="1" type="ORF">POCTA_138.1.T0300320</name>
</gene>
<organism evidence="1 2">
    <name type="scientific">Paramecium octaurelia</name>
    <dbReference type="NCBI Taxonomy" id="43137"/>
    <lineage>
        <taxon>Eukaryota</taxon>
        <taxon>Sar</taxon>
        <taxon>Alveolata</taxon>
        <taxon>Ciliophora</taxon>
        <taxon>Intramacronucleata</taxon>
        <taxon>Oligohymenophorea</taxon>
        <taxon>Peniculida</taxon>
        <taxon>Parameciidae</taxon>
        <taxon>Paramecium</taxon>
    </lineage>
</organism>
<dbReference type="EMBL" id="CAJJDP010000030">
    <property type="protein sequence ID" value="CAD8155471.1"/>
    <property type="molecule type" value="Genomic_DNA"/>
</dbReference>
<reference evidence="1" key="1">
    <citation type="submission" date="2021-01" db="EMBL/GenBank/DDBJ databases">
        <authorList>
            <consortium name="Genoscope - CEA"/>
            <person name="William W."/>
        </authorList>
    </citation>
    <scope>NUCLEOTIDE SEQUENCE</scope>
</reference>